<evidence type="ECO:0000256" key="1">
    <source>
        <dbReference type="SAM" id="MobiDB-lite"/>
    </source>
</evidence>
<name>A0A7I8XQ07_BURXY</name>
<feature type="domain" description="GST C-terminal" evidence="3">
    <location>
        <begin position="418"/>
        <end position="539"/>
    </location>
</feature>
<feature type="domain" description="GST N-terminal" evidence="2">
    <location>
        <begin position="332"/>
        <end position="413"/>
    </location>
</feature>
<dbReference type="InterPro" id="IPR040079">
    <property type="entry name" value="Glutathione_S-Trfase"/>
</dbReference>
<evidence type="ECO:0000259" key="3">
    <source>
        <dbReference type="PROSITE" id="PS50405"/>
    </source>
</evidence>
<evidence type="ECO:0000313" key="5">
    <source>
        <dbReference type="Proteomes" id="UP000659654"/>
    </source>
</evidence>
<reference evidence="4" key="1">
    <citation type="submission" date="2020-09" db="EMBL/GenBank/DDBJ databases">
        <authorList>
            <person name="Kikuchi T."/>
        </authorList>
    </citation>
    <scope>NUCLEOTIDE SEQUENCE</scope>
    <source>
        <strain evidence="4">Ka4C1</strain>
    </source>
</reference>
<dbReference type="PROSITE" id="PS50404">
    <property type="entry name" value="GST_NTER"/>
    <property type="match status" value="1"/>
</dbReference>
<dbReference type="OrthoDB" id="414243at2759"/>
<feature type="compositionally biased region" description="Basic residues" evidence="1">
    <location>
        <begin position="271"/>
        <end position="280"/>
    </location>
</feature>
<feature type="region of interest" description="Disordered" evidence="1">
    <location>
        <begin position="254"/>
        <end position="283"/>
    </location>
</feature>
<dbReference type="InterPro" id="IPR010987">
    <property type="entry name" value="Glutathione-S-Trfase_C-like"/>
</dbReference>
<dbReference type="Proteomes" id="UP000659654">
    <property type="component" value="Unassembled WGS sequence"/>
</dbReference>
<dbReference type="InterPro" id="IPR050213">
    <property type="entry name" value="GST_superfamily"/>
</dbReference>
<dbReference type="InterPro" id="IPR036282">
    <property type="entry name" value="Glutathione-S-Trfase_C_sf"/>
</dbReference>
<dbReference type="InterPro" id="IPR004046">
    <property type="entry name" value="GST_C"/>
</dbReference>
<dbReference type="AlphaFoldDB" id="A0A7I8XQ07"/>
<dbReference type="PANTHER" id="PTHR11571:SF153">
    <property type="entry name" value="GLUTATHIONE S-TRANSFERASE"/>
    <property type="match status" value="1"/>
</dbReference>
<dbReference type="SFLD" id="SFLDS00019">
    <property type="entry name" value="Glutathione_Transferase_(cytos"/>
    <property type="match status" value="1"/>
</dbReference>
<sequence length="539" mass="61591">MYTLNQFLPDCSGFFTRNYERIDFFFVLLQRLLLSLQVLCGFEIRSPHGVEDGSNFFVKNVVRVSRNYYLILKDFRNRLAENYSSGRIATPEIYNPSKSTDTKYSSPASTSEPPPECDESAIKRCSIGHSYPESMEVARFEPMSISTVARKMVVGLVGVIPEPHSFTVLAGLIPLKEDDDAFHSVVNSPVDKTSGANTTMYGDIQDDASSVKEIEGDQVERPMVRTALKVGKGRKKMELKPKFAENIDTFHHDRSVEGDLKSANARAGTPHPKRSTKKSRRVLDKTAQHLGATLEEEEIRSPRSNDLSSFFDEPEEEPRACTIAQIEMVIALKYELLSLPGWSRAEGLRMIFHMAGVEYEDVRLTVPEWRQYKTKVSLPPEVRLPVLRIKGHCTAAGTVEIGRTLARRFGLYGESAIEQREIEEIMRYVDRIHNELMPIIRYTLARDYQKRNESWLDFKENVLNPTMDFLERRLGSNPYFISDQVTLADLSVAEVLSRFVNLFDSHILDHHPLLDEHRLRIEGLPQLREMVKNRPNSVF</sequence>
<feature type="region of interest" description="Disordered" evidence="1">
    <location>
        <begin position="94"/>
        <end position="119"/>
    </location>
</feature>
<evidence type="ECO:0000313" key="4">
    <source>
        <dbReference type="EMBL" id="CAD5211595.1"/>
    </source>
</evidence>
<dbReference type="Gene3D" id="1.20.1050.10">
    <property type="match status" value="1"/>
</dbReference>
<dbReference type="SUPFAM" id="SSF52833">
    <property type="entry name" value="Thioredoxin-like"/>
    <property type="match status" value="1"/>
</dbReference>
<dbReference type="EMBL" id="CAJFCV020000001">
    <property type="protein sequence ID" value="CAG9088679.1"/>
    <property type="molecule type" value="Genomic_DNA"/>
</dbReference>
<evidence type="ECO:0000259" key="2">
    <source>
        <dbReference type="PROSITE" id="PS50404"/>
    </source>
</evidence>
<dbReference type="CDD" id="cd03192">
    <property type="entry name" value="GST_C_Sigma_like"/>
    <property type="match status" value="1"/>
</dbReference>
<proteinExistence type="predicted"/>
<dbReference type="GO" id="GO:0006749">
    <property type="term" value="P:glutathione metabolic process"/>
    <property type="evidence" value="ECO:0007669"/>
    <property type="project" value="TreeGrafter"/>
</dbReference>
<dbReference type="SUPFAM" id="SSF47616">
    <property type="entry name" value="GST C-terminal domain-like"/>
    <property type="match status" value="1"/>
</dbReference>
<protein>
    <submittedName>
        <fullName evidence="4">(pine wood nematode) hypothetical protein</fullName>
    </submittedName>
</protein>
<dbReference type="PANTHER" id="PTHR11571">
    <property type="entry name" value="GLUTATHIONE S-TRANSFERASE"/>
    <property type="match status" value="1"/>
</dbReference>
<dbReference type="SMR" id="A0A7I8XQ07"/>
<dbReference type="InterPro" id="IPR036249">
    <property type="entry name" value="Thioredoxin-like_sf"/>
</dbReference>
<dbReference type="InterPro" id="IPR004045">
    <property type="entry name" value="Glutathione_S-Trfase_N"/>
</dbReference>
<gene>
    <name evidence="4" type="ORF">BXYJ_LOCUS2507</name>
</gene>
<organism evidence="4 5">
    <name type="scientific">Bursaphelenchus xylophilus</name>
    <name type="common">Pinewood nematode worm</name>
    <name type="synonym">Aphelenchoides xylophilus</name>
    <dbReference type="NCBI Taxonomy" id="6326"/>
    <lineage>
        <taxon>Eukaryota</taxon>
        <taxon>Metazoa</taxon>
        <taxon>Ecdysozoa</taxon>
        <taxon>Nematoda</taxon>
        <taxon>Chromadorea</taxon>
        <taxon>Rhabditida</taxon>
        <taxon>Tylenchina</taxon>
        <taxon>Tylenchomorpha</taxon>
        <taxon>Aphelenchoidea</taxon>
        <taxon>Aphelenchoididae</taxon>
        <taxon>Bursaphelenchus</taxon>
    </lineage>
</organism>
<dbReference type="EMBL" id="CAJFDI010000001">
    <property type="protein sequence ID" value="CAD5211595.1"/>
    <property type="molecule type" value="Genomic_DNA"/>
</dbReference>
<keyword evidence="5" id="KW-1185">Reference proteome</keyword>
<dbReference type="GO" id="GO:0004364">
    <property type="term" value="F:glutathione transferase activity"/>
    <property type="evidence" value="ECO:0007669"/>
    <property type="project" value="TreeGrafter"/>
</dbReference>
<dbReference type="Gene3D" id="3.40.30.10">
    <property type="entry name" value="Glutaredoxin"/>
    <property type="match status" value="1"/>
</dbReference>
<accession>A0A7I8XQ07</accession>
<comment type="caution">
    <text evidence="4">The sequence shown here is derived from an EMBL/GenBank/DDBJ whole genome shotgun (WGS) entry which is preliminary data.</text>
</comment>
<dbReference type="Proteomes" id="UP000582659">
    <property type="component" value="Unassembled WGS sequence"/>
</dbReference>
<dbReference type="Pfam" id="PF14497">
    <property type="entry name" value="GST_C_3"/>
    <property type="match status" value="1"/>
</dbReference>
<dbReference type="PROSITE" id="PS50405">
    <property type="entry name" value="GST_CTER"/>
    <property type="match status" value="1"/>
</dbReference>